<evidence type="ECO:0000256" key="10">
    <source>
        <dbReference type="ARBA" id="ARBA00023004"/>
    </source>
</evidence>
<evidence type="ECO:0000256" key="13">
    <source>
        <dbReference type="PIRSR" id="PIRSR602401-1"/>
    </source>
</evidence>
<reference evidence="17" key="1">
    <citation type="submission" date="2010-06" db="EMBL/GenBank/DDBJ databases">
        <authorList>
            <person name="Jiang H."/>
            <person name="Abraham K."/>
            <person name="Ali S."/>
            <person name="Alsbrooks S.L."/>
            <person name="Anim B.N."/>
            <person name="Anosike U.S."/>
            <person name="Attaway T."/>
            <person name="Bandaranaike D.P."/>
            <person name="Battles P.K."/>
            <person name="Bell S.N."/>
            <person name="Bell A.V."/>
            <person name="Beltran B."/>
            <person name="Bickham C."/>
            <person name="Bustamante Y."/>
            <person name="Caleb T."/>
            <person name="Canada A."/>
            <person name="Cardenas V."/>
            <person name="Carter K."/>
            <person name="Chacko J."/>
            <person name="Chandrabose M.N."/>
            <person name="Chavez D."/>
            <person name="Chavez A."/>
            <person name="Chen L."/>
            <person name="Chu H.-S."/>
            <person name="Claassen K.J."/>
            <person name="Cockrell R."/>
            <person name="Collins M."/>
            <person name="Cooper J.A."/>
            <person name="Cree A."/>
            <person name="Curry S.M."/>
            <person name="Da Y."/>
            <person name="Dao M.D."/>
            <person name="Das B."/>
            <person name="Davila M.-L."/>
            <person name="Davy-Carroll L."/>
            <person name="Denson S."/>
            <person name="Dinh H."/>
            <person name="Ebong V.E."/>
            <person name="Edwards J.R."/>
            <person name="Egan A."/>
            <person name="El-Daye J."/>
            <person name="Escobedo L."/>
            <person name="Fernandez S."/>
            <person name="Fernando P.R."/>
            <person name="Flagg N."/>
            <person name="Forbes L.D."/>
            <person name="Fowler R.G."/>
            <person name="Fu Q."/>
            <person name="Gabisi R.A."/>
            <person name="Ganer J."/>
            <person name="Garbino Pronczuk A."/>
            <person name="Garcia R.M."/>
            <person name="Garner T."/>
            <person name="Garrett T.E."/>
            <person name="Gonzalez D.A."/>
            <person name="Hamid H."/>
            <person name="Hawkins E.S."/>
            <person name="Hirani K."/>
            <person name="Hogues M.E."/>
            <person name="Hollins B."/>
            <person name="Hsiao C.-H."/>
            <person name="Jabil R."/>
            <person name="James M.L."/>
            <person name="Jhangiani S.N."/>
            <person name="Johnson B."/>
            <person name="Johnson Q."/>
            <person name="Joshi V."/>
            <person name="Kalu J.B."/>
            <person name="Kam C."/>
            <person name="Kashfia A."/>
            <person name="Keebler J."/>
            <person name="Kisamo H."/>
            <person name="Kovar C.L."/>
            <person name="Lago L.A."/>
            <person name="Lai C.-Y."/>
            <person name="Laidlaw J."/>
            <person name="Lara F."/>
            <person name="Le T.-K."/>
            <person name="Lee S.L."/>
            <person name="Legall F.H."/>
            <person name="Lemon S.J."/>
            <person name="Lewis L.R."/>
            <person name="Li B."/>
            <person name="Liu Y."/>
            <person name="Liu Y.-S."/>
            <person name="Lopez J."/>
            <person name="Lozado R.J."/>
            <person name="Lu J."/>
            <person name="Madu R.C."/>
            <person name="Maheshwari M."/>
            <person name="Maheshwari R."/>
            <person name="Malloy K."/>
            <person name="Martinez E."/>
            <person name="Mathew T."/>
            <person name="Mercado I.C."/>
            <person name="Mercado C."/>
            <person name="Meyer B."/>
            <person name="Montgomery K."/>
            <person name="Morgan M.B."/>
            <person name="Munidasa M."/>
            <person name="Nazareth L.V."/>
            <person name="Nelson J."/>
            <person name="Ng B.M."/>
            <person name="Nguyen N.B."/>
            <person name="Nguyen P.Q."/>
            <person name="Nguyen T."/>
            <person name="Obregon M."/>
            <person name="Okwuonu G.O."/>
            <person name="Onwere C.G."/>
            <person name="Orozco G."/>
            <person name="Parra A."/>
            <person name="Patel S."/>
            <person name="Patil S."/>
            <person name="Perez A."/>
            <person name="Perez Y."/>
            <person name="Pham C."/>
            <person name="Primus E.L."/>
            <person name="Pu L.-L."/>
            <person name="Puazo M."/>
            <person name="Qin X."/>
            <person name="Quiroz J.B."/>
            <person name="Reese J."/>
            <person name="Richards S."/>
            <person name="Rives C.M."/>
            <person name="Robberts R."/>
            <person name="Ruiz S.J."/>
            <person name="Ruiz M.J."/>
            <person name="Santibanez J."/>
            <person name="Schneider B.W."/>
            <person name="Sisson I."/>
            <person name="Smith M."/>
            <person name="Sodergren E."/>
            <person name="Song X.-Z."/>
            <person name="Song B.B."/>
            <person name="Summersgill H."/>
            <person name="Thelus R."/>
            <person name="Thornton R.D."/>
            <person name="Trejos Z.Y."/>
            <person name="Usmani K."/>
            <person name="Vattathil S."/>
            <person name="Villasana D."/>
            <person name="Walker D.L."/>
            <person name="Wang S."/>
            <person name="Wang K."/>
            <person name="White C.S."/>
            <person name="Williams A.C."/>
            <person name="Williamson J."/>
            <person name="Wilson K."/>
            <person name="Woghiren I.O."/>
            <person name="Woodworth J.R."/>
            <person name="Worley K.C."/>
            <person name="Wright R.A."/>
            <person name="Wu W."/>
            <person name="Young L."/>
            <person name="Zhang L."/>
            <person name="Zhang J."/>
            <person name="Zhu Y."/>
            <person name="Muzny D.M."/>
            <person name="Weinstock G."/>
            <person name="Gibbs R.A."/>
        </authorList>
    </citation>
    <scope>NUCLEOTIDE SEQUENCE [LARGE SCALE GENOMIC DNA]</scope>
    <source>
        <strain evidence="17">LSR1</strain>
    </source>
</reference>
<evidence type="ECO:0000256" key="1">
    <source>
        <dbReference type="ARBA" id="ARBA00001971"/>
    </source>
</evidence>
<keyword evidence="8" id="KW-0492">Microsome</keyword>
<dbReference type="EnsemblMetazoa" id="XM_008183667.3">
    <property type="protein sequence ID" value="XP_008181889.1"/>
    <property type="gene ID" value="LOC100167486"/>
</dbReference>
<evidence type="ECO:0000313" key="16">
    <source>
        <dbReference type="EnsemblMetazoa" id="XP_008181889.1"/>
    </source>
</evidence>
<dbReference type="Pfam" id="PF00067">
    <property type="entry name" value="p450"/>
    <property type="match status" value="1"/>
</dbReference>
<dbReference type="GO" id="GO:0020037">
    <property type="term" value="F:heme binding"/>
    <property type="evidence" value="ECO:0007669"/>
    <property type="project" value="InterPro"/>
</dbReference>
<evidence type="ECO:0000256" key="14">
    <source>
        <dbReference type="RuleBase" id="RU000461"/>
    </source>
</evidence>
<keyword evidence="5 13" id="KW-0349">Heme</keyword>
<evidence type="ECO:0000256" key="12">
    <source>
        <dbReference type="ARBA" id="ARBA00023136"/>
    </source>
</evidence>
<keyword evidence="15" id="KW-0175">Coiled coil</keyword>
<organism evidence="16 17">
    <name type="scientific">Acyrthosiphon pisum</name>
    <name type="common">Pea aphid</name>
    <dbReference type="NCBI Taxonomy" id="7029"/>
    <lineage>
        <taxon>Eukaryota</taxon>
        <taxon>Metazoa</taxon>
        <taxon>Ecdysozoa</taxon>
        <taxon>Arthropoda</taxon>
        <taxon>Hexapoda</taxon>
        <taxon>Insecta</taxon>
        <taxon>Pterygota</taxon>
        <taxon>Neoptera</taxon>
        <taxon>Paraneoptera</taxon>
        <taxon>Hemiptera</taxon>
        <taxon>Sternorrhyncha</taxon>
        <taxon>Aphidomorpha</taxon>
        <taxon>Aphidoidea</taxon>
        <taxon>Aphididae</taxon>
        <taxon>Macrosiphini</taxon>
        <taxon>Acyrthosiphon</taxon>
    </lineage>
</organism>
<dbReference type="SMR" id="A0A8R2B4W1"/>
<dbReference type="InterPro" id="IPR017972">
    <property type="entry name" value="Cyt_P450_CS"/>
</dbReference>
<dbReference type="GO" id="GO:0004497">
    <property type="term" value="F:monooxygenase activity"/>
    <property type="evidence" value="ECO:0007669"/>
    <property type="project" value="UniProtKB-KW"/>
</dbReference>
<feature type="coiled-coil region" evidence="15">
    <location>
        <begin position="248"/>
        <end position="275"/>
    </location>
</feature>
<dbReference type="SUPFAM" id="SSF48264">
    <property type="entry name" value="Cytochrome P450"/>
    <property type="match status" value="1"/>
</dbReference>
<evidence type="ECO:0000256" key="2">
    <source>
        <dbReference type="ARBA" id="ARBA00004174"/>
    </source>
</evidence>
<evidence type="ECO:0000256" key="15">
    <source>
        <dbReference type="SAM" id="Coils"/>
    </source>
</evidence>
<dbReference type="CDD" id="cd20628">
    <property type="entry name" value="CYP4"/>
    <property type="match status" value="1"/>
</dbReference>
<dbReference type="PROSITE" id="PS00086">
    <property type="entry name" value="CYTOCHROME_P450"/>
    <property type="match status" value="1"/>
</dbReference>
<keyword evidence="6 13" id="KW-0479">Metal-binding</keyword>
<dbReference type="InterPro" id="IPR050196">
    <property type="entry name" value="Cytochrome_P450_Monoox"/>
</dbReference>
<evidence type="ECO:0000256" key="9">
    <source>
        <dbReference type="ARBA" id="ARBA00023002"/>
    </source>
</evidence>
<proteinExistence type="inferred from homology"/>
<sequence length="512" mass="59120">MIEQIAYIIGIVLVWSYFKWQNRRFEKLAAIMPGPTAYPIIGIGYKFFGSSEDVMSKIIDLVKEYNLSPIKLWLGPYFAVSISKPEDLQIILNNSKALQKDQMYDFFKYAVGEGLFTAPVDKWKRHRRMITPAFNAKLFEQFFPVFNEKNKILIKNVTKELNKTQMFDLWHYVAPAALDTICQTTMGYNLDTQSNNKECEFGEAIVMASEVAALRIYKPWLYPEMVFSMYLKLTGHQRVFETVKKFPLQVIKEKKDEFDQRKKAINAKVDLANNKDENQSKLFLDILFELNNTGGNFSDSDIRDEVVTMMTGGSETSAITICFCLLMLAIHQDIQDKVYDEIYDIFGGSEETITIEDTTKLVYLEQVLKETLRLYPVRPVLLRELQDDVKIFSNDYVLPKGTTCVLCPITTHHCPVIYPNPWSFNPENFTPENVAKRHRYSFIPFSGGPRGCIGSKYAMLSMKVTVSTFLRHFSVHTDIKLTDIKLKIDLLMRSVHGYPVTIRPRVKLPTKY</sequence>
<evidence type="ECO:0000256" key="8">
    <source>
        <dbReference type="ARBA" id="ARBA00022848"/>
    </source>
</evidence>
<reference evidence="16" key="2">
    <citation type="submission" date="2022-06" db="UniProtKB">
        <authorList>
            <consortium name="EnsemblMetazoa"/>
        </authorList>
    </citation>
    <scope>IDENTIFICATION</scope>
</reference>
<accession>A0A8R2B4W1</accession>
<dbReference type="PANTHER" id="PTHR24291">
    <property type="entry name" value="CYTOCHROME P450 FAMILY 4"/>
    <property type="match status" value="1"/>
</dbReference>
<evidence type="ECO:0000256" key="11">
    <source>
        <dbReference type="ARBA" id="ARBA00023033"/>
    </source>
</evidence>
<keyword evidence="17" id="KW-1185">Reference proteome</keyword>
<evidence type="ECO:0000313" key="17">
    <source>
        <dbReference type="Proteomes" id="UP000007819"/>
    </source>
</evidence>
<dbReference type="GeneID" id="100167486"/>
<dbReference type="GO" id="GO:0016705">
    <property type="term" value="F:oxidoreductase activity, acting on paired donors, with incorporation or reduction of molecular oxygen"/>
    <property type="evidence" value="ECO:0007669"/>
    <property type="project" value="InterPro"/>
</dbReference>
<keyword evidence="11 14" id="KW-0503">Monooxygenase</keyword>
<protein>
    <recommendedName>
        <fullName evidence="18">Cytochrome P450</fullName>
    </recommendedName>
</protein>
<evidence type="ECO:0000256" key="5">
    <source>
        <dbReference type="ARBA" id="ARBA00022617"/>
    </source>
</evidence>
<evidence type="ECO:0000256" key="7">
    <source>
        <dbReference type="ARBA" id="ARBA00022824"/>
    </source>
</evidence>
<dbReference type="InterPro" id="IPR036396">
    <property type="entry name" value="Cyt_P450_sf"/>
</dbReference>
<keyword evidence="12" id="KW-0472">Membrane</keyword>
<name>A0A8R2B4W1_ACYPI</name>
<dbReference type="InterPro" id="IPR001128">
    <property type="entry name" value="Cyt_P450"/>
</dbReference>
<feature type="binding site" description="axial binding residue" evidence="13">
    <location>
        <position position="452"/>
    </location>
    <ligand>
        <name>heme</name>
        <dbReference type="ChEBI" id="CHEBI:30413"/>
    </ligand>
    <ligandPart>
        <name>Fe</name>
        <dbReference type="ChEBI" id="CHEBI:18248"/>
    </ligandPart>
</feature>
<dbReference type="PRINTS" id="PR00385">
    <property type="entry name" value="P450"/>
</dbReference>
<comment type="subcellular location">
    <subcellularLocation>
        <location evidence="3">Endoplasmic reticulum membrane</location>
        <topology evidence="3">Peripheral membrane protein</topology>
    </subcellularLocation>
    <subcellularLocation>
        <location evidence="2">Microsome membrane</location>
        <topology evidence="2">Peripheral membrane protein</topology>
    </subcellularLocation>
</comment>
<dbReference type="OrthoDB" id="1470350at2759"/>
<evidence type="ECO:0000256" key="3">
    <source>
        <dbReference type="ARBA" id="ARBA00004406"/>
    </source>
</evidence>
<dbReference type="PRINTS" id="PR00463">
    <property type="entry name" value="EP450I"/>
</dbReference>
<evidence type="ECO:0008006" key="18">
    <source>
        <dbReference type="Google" id="ProtNLM"/>
    </source>
</evidence>
<evidence type="ECO:0000256" key="6">
    <source>
        <dbReference type="ARBA" id="ARBA00022723"/>
    </source>
</evidence>
<dbReference type="AlphaFoldDB" id="A0A8R2B4W1"/>
<keyword evidence="7" id="KW-0256">Endoplasmic reticulum</keyword>
<keyword evidence="9 14" id="KW-0560">Oxidoreductase</keyword>
<dbReference type="Gene3D" id="1.10.630.10">
    <property type="entry name" value="Cytochrome P450"/>
    <property type="match status" value="1"/>
</dbReference>
<dbReference type="RefSeq" id="XP_008181889.1">
    <property type="nucleotide sequence ID" value="XM_008183667.2"/>
</dbReference>
<dbReference type="Proteomes" id="UP000007819">
    <property type="component" value="Chromosome A2"/>
</dbReference>
<dbReference type="InterPro" id="IPR002401">
    <property type="entry name" value="Cyt_P450_E_grp-I"/>
</dbReference>
<dbReference type="KEGG" id="api:100167486"/>
<dbReference type="GO" id="GO:0005789">
    <property type="term" value="C:endoplasmic reticulum membrane"/>
    <property type="evidence" value="ECO:0007669"/>
    <property type="project" value="UniProtKB-SubCell"/>
</dbReference>
<dbReference type="GO" id="GO:0005506">
    <property type="term" value="F:iron ion binding"/>
    <property type="evidence" value="ECO:0007669"/>
    <property type="project" value="InterPro"/>
</dbReference>
<comment type="similarity">
    <text evidence="4 14">Belongs to the cytochrome P450 family.</text>
</comment>
<comment type="cofactor">
    <cofactor evidence="1 13">
        <name>heme</name>
        <dbReference type="ChEBI" id="CHEBI:30413"/>
    </cofactor>
</comment>
<dbReference type="PANTHER" id="PTHR24291:SF189">
    <property type="entry name" value="CYTOCHROME P450 4C3-RELATED"/>
    <property type="match status" value="1"/>
</dbReference>
<evidence type="ECO:0000256" key="4">
    <source>
        <dbReference type="ARBA" id="ARBA00010617"/>
    </source>
</evidence>
<keyword evidence="10 13" id="KW-0408">Iron</keyword>